<evidence type="ECO:0000256" key="1">
    <source>
        <dbReference type="SAM" id="MobiDB-lite"/>
    </source>
</evidence>
<organism evidence="2 3">
    <name type="scientific">Vagococcus fluvialis bH819</name>
    <dbReference type="NCBI Taxonomy" id="1255619"/>
    <lineage>
        <taxon>Bacteria</taxon>
        <taxon>Bacillati</taxon>
        <taxon>Bacillota</taxon>
        <taxon>Bacilli</taxon>
        <taxon>Lactobacillales</taxon>
        <taxon>Enterococcaceae</taxon>
        <taxon>Vagococcus</taxon>
    </lineage>
</organism>
<accession>A0A1X6WRR4</accession>
<reference evidence="3" key="1">
    <citation type="submission" date="2017-02" db="EMBL/GenBank/DDBJ databases">
        <authorList>
            <person name="Dridi B."/>
        </authorList>
    </citation>
    <scope>NUCLEOTIDE SEQUENCE [LARGE SCALE GENOMIC DNA]</scope>
    <source>
        <strain evidence="3">bH819</strain>
    </source>
</reference>
<name>A0A1X6WRR4_9ENTE</name>
<dbReference type="RefSeq" id="WP_086952613.1">
    <property type="nucleotide sequence ID" value="NZ_FWFD01000018.1"/>
</dbReference>
<evidence type="ECO:0000313" key="3">
    <source>
        <dbReference type="Proteomes" id="UP000195918"/>
    </source>
</evidence>
<dbReference type="AlphaFoldDB" id="A0A1X6WRR4"/>
<dbReference type="OrthoDB" id="2188958at2"/>
<protein>
    <submittedName>
        <fullName evidence="2">Uncharacterized protein</fullName>
    </submittedName>
</protein>
<dbReference type="Proteomes" id="UP000195918">
    <property type="component" value="Unassembled WGS sequence"/>
</dbReference>
<keyword evidence="3" id="KW-1185">Reference proteome</keyword>
<evidence type="ECO:0000313" key="2">
    <source>
        <dbReference type="EMBL" id="SLM86984.1"/>
    </source>
</evidence>
<sequence length="126" mass="14789">MNNNTKQVAGFNKNRKPSKERKEVPEPQSAFTAGNKELLSNITVEEDILKTNNKSLGIPAIVWCEYMALLDTTDNDYTYELLEELIHERTSRFSYDEKQIYDKNLSRKIENEKFKLEKKIEKKKKA</sequence>
<proteinExistence type="predicted"/>
<feature type="region of interest" description="Disordered" evidence="1">
    <location>
        <begin position="1"/>
        <end position="32"/>
    </location>
</feature>
<dbReference type="EMBL" id="FWFD01000018">
    <property type="protein sequence ID" value="SLM86984.1"/>
    <property type="molecule type" value="Genomic_DNA"/>
</dbReference>
<gene>
    <name evidence="2" type="ORF">FM121_12880</name>
</gene>